<feature type="signal peptide" evidence="1">
    <location>
        <begin position="1"/>
        <end position="23"/>
    </location>
</feature>
<sequence>MQTKLLAIMLAAPVVFSSQEASASDFFGPEKLSTDN</sequence>
<feature type="chain" id="PRO_5032311637" evidence="1">
    <location>
        <begin position="24"/>
        <end position="36"/>
    </location>
</feature>
<keyword evidence="2" id="KW-0645">Protease</keyword>
<dbReference type="EMBL" id="MW390544">
    <property type="protein sequence ID" value="QRG44944.1"/>
    <property type="molecule type" value="Genomic_DNA"/>
</dbReference>
<geneLocation type="plasmid" evidence="2">
    <name>pESBL3301-IncF</name>
</geneLocation>
<evidence type="ECO:0000313" key="2">
    <source>
        <dbReference type="EMBL" id="QRG44944.1"/>
    </source>
</evidence>
<evidence type="ECO:0000256" key="1">
    <source>
        <dbReference type="SAM" id="SignalP"/>
    </source>
</evidence>
<dbReference type="GO" id="GO:0004190">
    <property type="term" value="F:aspartic-type endopeptidase activity"/>
    <property type="evidence" value="ECO:0007669"/>
    <property type="project" value="UniProtKB-EC"/>
</dbReference>
<proteinExistence type="predicted"/>
<organism evidence="2">
    <name type="scientific">Escherichia coli</name>
    <dbReference type="NCBI Taxonomy" id="562"/>
    <lineage>
        <taxon>Bacteria</taxon>
        <taxon>Pseudomonadati</taxon>
        <taxon>Pseudomonadota</taxon>
        <taxon>Gammaproteobacteria</taxon>
        <taxon>Enterobacterales</taxon>
        <taxon>Enterobacteriaceae</taxon>
        <taxon>Escherichia</taxon>
    </lineage>
</organism>
<reference evidence="2" key="1">
    <citation type="journal article" date="2021" name="Sci. Rep.">
        <title>Antibiotic resistance plasmid composition and architecture in Escherichia coli isolates from meat.</title>
        <authorList>
            <person name="Darphorn T.S."/>
            <person name="Bel K."/>
            <person name="Koenders-van Sint Anneland B.B."/>
            <person name="Brul S."/>
            <person name="Ter Kuile B.H."/>
        </authorList>
    </citation>
    <scope>NUCLEOTIDE SEQUENCE</scope>
    <source>
        <strain evidence="2">ESBL3301</strain>
    </source>
</reference>
<keyword evidence="2" id="KW-0378">Hydrolase</keyword>
<keyword evidence="1" id="KW-0732">Signal</keyword>
<protein>
    <submittedName>
        <fullName evidence="2">Protease VII (Omptin)</fullName>
        <ecNumber evidence="2">3.4.23.49</ecNumber>
    </submittedName>
</protein>
<keyword evidence="2" id="KW-0614">Plasmid</keyword>
<dbReference type="GO" id="GO:0006508">
    <property type="term" value="P:proteolysis"/>
    <property type="evidence" value="ECO:0007669"/>
    <property type="project" value="UniProtKB-KW"/>
</dbReference>
<name>A0A890DK40_ECOLX</name>
<dbReference type="EC" id="3.4.23.49" evidence="2"/>
<accession>A0A890DK40</accession>
<dbReference type="AlphaFoldDB" id="A0A890DK40"/>